<dbReference type="AlphaFoldDB" id="A0A226X8B1"/>
<dbReference type="Proteomes" id="UP000214720">
    <property type="component" value="Unassembled WGS sequence"/>
</dbReference>
<reference evidence="2" key="1">
    <citation type="submission" date="2017-01" db="EMBL/GenBank/DDBJ databases">
        <title>Genome Analysis of Deinococcus marmoris KOPRI26562.</title>
        <authorList>
            <person name="Kim J.H."/>
            <person name="Oh H.-M."/>
        </authorList>
    </citation>
    <scope>NUCLEOTIDE SEQUENCE [LARGE SCALE GENOMIC DNA]</scope>
    <source>
        <strain evidence="2">PAMC 26633</strain>
    </source>
</reference>
<evidence type="ECO:0000313" key="1">
    <source>
        <dbReference type="EMBL" id="OXC79725.1"/>
    </source>
</evidence>
<protein>
    <submittedName>
        <fullName evidence="1">Uncharacterized protein</fullName>
    </submittedName>
</protein>
<dbReference type="EMBL" id="MTHB01000032">
    <property type="protein sequence ID" value="OXC79725.1"/>
    <property type="molecule type" value="Genomic_DNA"/>
</dbReference>
<evidence type="ECO:0000313" key="2">
    <source>
        <dbReference type="Proteomes" id="UP000214720"/>
    </source>
</evidence>
<sequence>MFQRCDETDRMAATPVKRKTDFATGETETIRLTPTFTTTTAF</sequence>
<name>A0A226X8B1_CABSO</name>
<organism evidence="1 2">
    <name type="scientific">Caballeronia sordidicola</name>
    <name type="common">Burkholderia sordidicola</name>
    <dbReference type="NCBI Taxonomy" id="196367"/>
    <lineage>
        <taxon>Bacteria</taxon>
        <taxon>Pseudomonadati</taxon>
        <taxon>Pseudomonadota</taxon>
        <taxon>Betaproteobacteria</taxon>
        <taxon>Burkholderiales</taxon>
        <taxon>Burkholderiaceae</taxon>
        <taxon>Caballeronia</taxon>
    </lineage>
</organism>
<gene>
    <name evidence="1" type="ORF">BSU04_05590</name>
</gene>
<comment type="caution">
    <text evidence="1">The sequence shown here is derived from an EMBL/GenBank/DDBJ whole genome shotgun (WGS) entry which is preliminary data.</text>
</comment>
<proteinExistence type="predicted"/>
<accession>A0A226X8B1</accession>